<proteinExistence type="predicted"/>
<evidence type="ECO:0000313" key="2">
    <source>
        <dbReference type="EMBL" id="KAK9033148.1"/>
    </source>
</evidence>
<name>A0ABR2T6N2_9ROSI</name>
<reference evidence="2 3" key="1">
    <citation type="journal article" date="2024" name="G3 (Bethesda)">
        <title>Genome assembly of Hibiscus sabdariffa L. provides insights into metabolisms of medicinal natural products.</title>
        <authorList>
            <person name="Kim T."/>
        </authorList>
    </citation>
    <scope>NUCLEOTIDE SEQUENCE [LARGE SCALE GENOMIC DNA]</scope>
    <source>
        <strain evidence="2">TK-2024</strain>
        <tissue evidence="2">Old leaves</tissue>
    </source>
</reference>
<feature type="region of interest" description="Disordered" evidence="1">
    <location>
        <begin position="218"/>
        <end position="263"/>
    </location>
</feature>
<comment type="caution">
    <text evidence="2">The sequence shown here is derived from an EMBL/GenBank/DDBJ whole genome shotgun (WGS) entry which is preliminary data.</text>
</comment>
<sequence>MDHGFITKDEEKKGDEGQDVDETEDGDMIESYYCFVLSLKDFTRSKMGIFSKINMVAMYGVCYKSRRAWVQREDDVRSEKHKEKTSESGKLIQKEESRSDSKSVTEETKSRPPDPSGSSQEEQWETVNVSYKGKDCMGNENFTIFDSKVAEFNQHLGEEEMQSLPMSHPTWAEVVANNNRGQCLDIDLVQPQDQYQAREVGVGQLPGSRFAMPVISSAQDPSQVADAGICQQSGLSDPNQAPEPLYNNMEMDSPLVVSSQSLS</sequence>
<feature type="compositionally biased region" description="Basic and acidic residues" evidence="1">
    <location>
        <begin position="1"/>
        <end position="16"/>
    </location>
</feature>
<feature type="compositionally biased region" description="Polar residues" evidence="1">
    <location>
        <begin position="230"/>
        <end position="239"/>
    </location>
</feature>
<organism evidence="2 3">
    <name type="scientific">Hibiscus sabdariffa</name>
    <name type="common">roselle</name>
    <dbReference type="NCBI Taxonomy" id="183260"/>
    <lineage>
        <taxon>Eukaryota</taxon>
        <taxon>Viridiplantae</taxon>
        <taxon>Streptophyta</taxon>
        <taxon>Embryophyta</taxon>
        <taxon>Tracheophyta</taxon>
        <taxon>Spermatophyta</taxon>
        <taxon>Magnoliopsida</taxon>
        <taxon>eudicotyledons</taxon>
        <taxon>Gunneridae</taxon>
        <taxon>Pentapetalae</taxon>
        <taxon>rosids</taxon>
        <taxon>malvids</taxon>
        <taxon>Malvales</taxon>
        <taxon>Malvaceae</taxon>
        <taxon>Malvoideae</taxon>
        <taxon>Hibiscus</taxon>
    </lineage>
</organism>
<evidence type="ECO:0000256" key="1">
    <source>
        <dbReference type="SAM" id="MobiDB-lite"/>
    </source>
</evidence>
<feature type="compositionally biased region" description="Basic and acidic residues" evidence="1">
    <location>
        <begin position="73"/>
        <end position="112"/>
    </location>
</feature>
<feature type="region of interest" description="Disordered" evidence="1">
    <location>
        <begin position="73"/>
        <end position="124"/>
    </location>
</feature>
<protein>
    <submittedName>
        <fullName evidence="2">Uncharacterized protein</fullName>
    </submittedName>
</protein>
<evidence type="ECO:0000313" key="3">
    <source>
        <dbReference type="Proteomes" id="UP001396334"/>
    </source>
</evidence>
<feature type="region of interest" description="Disordered" evidence="1">
    <location>
        <begin position="1"/>
        <end position="24"/>
    </location>
</feature>
<dbReference type="Proteomes" id="UP001396334">
    <property type="component" value="Unassembled WGS sequence"/>
</dbReference>
<keyword evidence="3" id="KW-1185">Reference proteome</keyword>
<accession>A0ABR2T6N2</accession>
<dbReference type="EMBL" id="JBBPBN010000008">
    <property type="protein sequence ID" value="KAK9033148.1"/>
    <property type="molecule type" value="Genomic_DNA"/>
</dbReference>
<gene>
    <name evidence="2" type="ORF">V6N11_018185</name>
</gene>